<keyword evidence="2 3" id="KW-0812">Transmembrane</keyword>
<feature type="transmembrane region" description="Helical" evidence="2">
    <location>
        <begin position="233"/>
        <end position="254"/>
    </location>
</feature>
<dbReference type="EMBL" id="GDID01002840">
    <property type="protein sequence ID" value="JAP93766.1"/>
    <property type="molecule type" value="Transcribed_RNA"/>
</dbReference>
<keyword evidence="2" id="KW-0472">Membrane</keyword>
<feature type="region of interest" description="Disordered" evidence="1">
    <location>
        <begin position="1"/>
        <end position="24"/>
    </location>
</feature>
<feature type="non-terminal residue" evidence="3">
    <location>
        <position position="1"/>
    </location>
</feature>
<sequence length="301" mass="35014">QNDEENIPQGHLKGEDKDLKERKEQKKIVKPEVPYTGFGLNPFPIMILFTLHIIILGAIIFAQQMKNPSFSNVIRRYRTYQLQDMKFSKMNITMKLDYYILNNSLKELKTVTTTSTATFKDQYWEMGSVTLPFSLETNDSLNFTLMYEESTFSNQVTLEFLSVECGQVFCLQRPKIIQLAAEPSFDKKYVSALEQNTSQFIGLIDTPVYVYHIDQIFSKSASELDLKRYRTGLGMWLGGVLLMFLVMFGIMYGLSFQRQSGYVKDLYKRVEGTERVIYQRFYNRSGGKEFKVNESPPLMYE</sequence>
<accession>A0A146KE38</accession>
<evidence type="ECO:0000256" key="2">
    <source>
        <dbReference type="SAM" id="Phobius"/>
    </source>
</evidence>
<protein>
    <submittedName>
        <fullName evidence="3">Transmembrane domain-containing protein</fullName>
    </submittedName>
</protein>
<feature type="transmembrane region" description="Helical" evidence="2">
    <location>
        <begin position="43"/>
        <end position="62"/>
    </location>
</feature>
<keyword evidence="2" id="KW-1133">Transmembrane helix</keyword>
<organism evidence="3">
    <name type="scientific">Trepomonas sp. PC1</name>
    <dbReference type="NCBI Taxonomy" id="1076344"/>
    <lineage>
        <taxon>Eukaryota</taxon>
        <taxon>Metamonada</taxon>
        <taxon>Diplomonadida</taxon>
        <taxon>Hexamitidae</taxon>
        <taxon>Hexamitinae</taxon>
        <taxon>Trepomonas</taxon>
    </lineage>
</organism>
<evidence type="ECO:0000313" key="3">
    <source>
        <dbReference type="EMBL" id="JAP93766.1"/>
    </source>
</evidence>
<evidence type="ECO:0000256" key="1">
    <source>
        <dbReference type="SAM" id="MobiDB-lite"/>
    </source>
</evidence>
<reference evidence="3" key="1">
    <citation type="submission" date="2015-07" db="EMBL/GenBank/DDBJ databases">
        <title>Adaptation to a free-living lifestyle via gene acquisitions in the diplomonad Trepomonas sp. PC1.</title>
        <authorList>
            <person name="Xu F."/>
            <person name="Jerlstrom-Hultqvist J."/>
            <person name="Kolisko M."/>
            <person name="Simpson A.G.B."/>
            <person name="Roger A.J."/>
            <person name="Svard S.G."/>
            <person name="Andersson J.O."/>
        </authorList>
    </citation>
    <scope>NUCLEOTIDE SEQUENCE</scope>
    <source>
        <strain evidence="3">PC1</strain>
    </source>
</reference>
<dbReference type="AlphaFoldDB" id="A0A146KE38"/>
<name>A0A146KE38_9EUKA</name>
<gene>
    <name evidence="3" type="ORF">TPC1_13818</name>
</gene>
<proteinExistence type="predicted"/>
<feature type="compositionally biased region" description="Basic and acidic residues" evidence="1">
    <location>
        <begin position="12"/>
        <end position="24"/>
    </location>
</feature>